<dbReference type="EMBL" id="JAVDQG010000003">
    <property type="protein sequence ID" value="MDR6225779.1"/>
    <property type="molecule type" value="Genomic_DNA"/>
</dbReference>
<organism evidence="1 2">
    <name type="scientific">Desmospora profundinema</name>
    <dbReference type="NCBI Taxonomy" id="1571184"/>
    <lineage>
        <taxon>Bacteria</taxon>
        <taxon>Bacillati</taxon>
        <taxon>Bacillota</taxon>
        <taxon>Bacilli</taxon>
        <taxon>Bacillales</taxon>
        <taxon>Thermoactinomycetaceae</taxon>
        <taxon>Desmospora</taxon>
    </lineage>
</organism>
<reference evidence="1 2" key="1">
    <citation type="submission" date="2023-07" db="EMBL/GenBank/DDBJ databases">
        <title>Genomic Encyclopedia of Type Strains, Phase IV (KMG-IV): sequencing the most valuable type-strain genomes for metagenomic binning, comparative biology and taxonomic classification.</title>
        <authorList>
            <person name="Goeker M."/>
        </authorList>
    </citation>
    <scope>NUCLEOTIDE SEQUENCE [LARGE SCALE GENOMIC DNA]</scope>
    <source>
        <strain evidence="1 2">DSM 45903</strain>
    </source>
</reference>
<dbReference type="RefSeq" id="WP_309864823.1">
    <property type="nucleotide sequence ID" value="NZ_JAVDQG010000003.1"/>
</dbReference>
<dbReference type="Proteomes" id="UP001185012">
    <property type="component" value="Unassembled WGS sequence"/>
</dbReference>
<protein>
    <submittedName>
        <fullName evidence="1">Uncharacterized protein</fullName>
    </submittedName>
</protein>
<gene>
    <name evidence="1" type="ORF">JOE21_001777</name>
</gene>
<proteinExistence type="predicted"/>
<keyword evidence="2" id="KW-1185">Reference proteome</keyword>
<sequence length="666" mass="77054">MCPKSSRNMPVFFWDEQGRVRKGWTKGFLSSGGWLELELVRGIREGCSGKEEVPIARVMPVLSGAKWSERGCSTSCLQNILDRIMARDPLSLLMGCLEDALRRTGVDSPPFPRDPSFWHRWEWMQTMALRHSARNGEPVHFSVVEREFASLAVGELDRRYRKDKTEPMVEGKNEVNRVSVRRGEYTGQLPRLASLEAGKQMGSLSIASLAEMVSRLVERAERNLRRRMTGEQVDPLFLFHEDDFVSAYPGEVDRNDLVSWLKERSVRPGEWKGRSLESLHREHPVRMRPFIQWGEGLFTWPLAGGAGRHAWDWLLLPEMNSKRDVVVRGERGKEAVRDRAISLFQESFPDAAVYQTVRWQNDTGDKGILDAIIRVPPFLFALRTEETVEPEAAKMDTVRDGMRELVRLRRAWENSFSVELKTKNGMVEREERLVEMVVTREPVVAETVAGEWRGSPPVYSLSELQNLFFILDGSVRKADYLWKRCCSNITGEEWQRLASYWLTGFLDRRESGAEKKRKKEGLEPFLPYLERAWAGKRMPAIEESLTHWWNAMLRKLEQSDAPEALWIGTHLVNVDLGTQNRFERQMKRLKQEIRKGIHHPDPVVMSESYRLVGAVVDPAEERKTPIHLRHKGLRKRLMGAGDPWVLILFYRDAYRYPYSGIQRLQL</sequence>
<evidence type="ECO:0000313" key="1">
    <source>
        <dbReference type="EMBL" id="MDR6225779.1"/>
    </source>
</evidence>
<comment type="caution">
    <text evidence="1">The sequence shown here is derived from an EMBL/GenBank/DDBJ whole genome shotgun (WGS) entry which is preliminary data.</text>
</comment>
<accession>A0ABU1IPA3</accession>
<evidence type="ECO:0000313" key="2">
    <source>
        <dbReference type="Proteomes" id="UP001185012"/>
    </source>
</evidence>
<name>A0ABU1IPA3_9BACL</name>